<dbReference type="PANTHER" id="PTHR46124:SF2">
    <property type="entry name" value="D-AMINOACYL-TRNA DEACYLASE"/>
    <property type="match status" value="1"/>
</dbReference>
<dbReference type="PANTHER" id="PTHR46124">
    <property type="entry name" value="D-AMINOACYL-TRNA DEACYLASE"/>
    <property type="match status" value="1"/>
</dbReference>
<keyword evidence="2" id="KW-1185">Reference proteome</keyword>
<evidence type="ECO:0000313" key="1">
    <source>
        <dbReference type="EMBL" id="KAK3272075.1"/>
    </source>
</evidence>
<proteinExistence type="predicted"/>
<dbReference type="Proteomes" id="UP001190700">
    <property type="component" value="Unassembled WGS sequence"/>
</dbReference>
<dbReference type="Gene3D" id="3.20.20.140">
    <property type="entry name" value="Metal-dependent hydrolases"/>
    <property type="match status" value="1"/>
</dbReference>
<dbReference type="InterPro" id="IPR001130">
    <property type="entry name" value="TatD-like"/>
</dbReference>
<dbReference type="GO" id="GO:0016788">
    <property type="term" value="F:hydrolase activity, acting on ester bonds"/>
    <property type="evidence" value="ECO:0007669"/>
    <property type="project" value="InterPro"/>
</dbReference>
<sequence length="193" mass="21070">YGQLKEALAVGVIGLDYTLATSEFPAGGMETQREALGRLLAIAAAQQKPVILQCKGGAEAASDMMRLLKTHVDPSSQRILLLASGLHPDAFLNFLREFPRLKLSFSGAITYQKAKDLRDLAFDCPLERLVLGSEAPAHIPAVLGGDRKHPYSHPGHLMFVARQLVDIKMARVTLDEIVEASSRNFCETFGLNQ</sequence>
<gene>
    <name evidence="1" type="ORF">CYMTET_19607</name>
</gene>
<dbReference type="AlphaFoldDB" id="A0AAE0L544"/>
<name>A0AAE0L544_9CHLO</name>
<evidence type="ECO:0000313" key="2">
    <source>
        <dbReference type="Proteomes" id="UP001190700"/>
    </source>
</evidence>
<reference evidence="1 2" key="1">
    <citation type="journal article" date="2015" name="Genome Biol. Evol.">
        <title>Comparative Genomics of a Bacterivorous Green Alga Reveals Evolutionary Causalities and Consequences of Phago-Mixotrophic Mode of Nutrition.</title>
        <authorList>
            <person name="Burns J.A."/>
            <person name="Paasch A."/>
            <person name="Narechania A."/>
            <person name="Kim E."/>
        </authorList>
    </citation>
    <scope>NUCLEOTIDE SEQUENCE [LARGE SCALE GENOMIC DNA]</scope>
    <source>
        <strain evidence="1 2">PLY_AMNH</strain>
    </source>
</reference>
<organism evidence="1 2">
    <name type="scientific">Cymbomonas tetramitiformis</name>
    <dbReference type="NCBI Taxonomy" id="36881"/>
    <lineage>
        <taxon>Eukaryota</taxon>
        <taxon>Viridiplantae</taxon>
        <taxon>Chlorophyta</taxon>
        <taxon>Pyramimonadophyceae</taxon>
        <taxon>Pyramimonadales</taxon>
        <taxon>Pyramimonadaceae</taxon>
        <taxon>Cymbomonas</taxon>
    </lineage>
</organism>
<dbReference type="EMBL" id="LGRX02009177">
    <property type="protein sequence ID" value="KAK3272075.1"/>
    <property type="molecule type" value="Genomic_DNA"/>
</dbReference>
<protein>
    <submittedName>
        <fullName evidence="1">Uncharacterized protein</fullName>
    </submittedName>
</protein>
<dbReference type="Pfam" id="PF01026">
    <property type="entry name" value="TatD_DNase"/>
    <property type="match status" value="1"/>
</dbReference>
<dbReference type="SUPFAM" id="SSF51556">
    <property type="entry name" value="Metallo-dependent hydrolases"/>
    <property type="match status" value="1"/>
</dbReference>
<dbReference type="InterPro" id="IPR032466">
    <property type="entry name" value="Metal_Hydrolase"/>
</dbReference>
<feature type="non-terminal residue" evidence="1">
    <location>
        <position position="1"/>
    </location>
</feature>
<accession>A0AAE0L544</accession>
<comment type="caution">
    <text evidence="1">The sequence shown here is derived from an EMBL/GenBank/DDBJ whole genome shotgun (WGS) entry which is preliminary data.</text>
</comment>